<reference evidence="2" key="1">
    <citation type="submission" date="2021-01" db="EMBL/GenBank/DDBJ databases">
        <title>Genomic Encyclopedia of Type Strains, Phase IV (KMG-IV): sequencing the most valuable type-strain genomes for metagenomic binning, comparative biology and taxonomic classification.</title>
        <authorList>
            <person name="Goeker M."/>
        </authorList>
    </citation>
    <scope>NUCLEOTIDE SEQUENCE</scope>
    <source>
        <strain evidence="2">DSM 21943</strain>
    </source>
</reference>
<keyword evidence="3" id="KW-1185">Reference proteome</keyword>
<accession>A0ABS2SMW2</accession>
<gene>
    <name evidence="2" type="ORF">JOC54_000085</name>
</gene>
<evidence type="ECO:0000313" key="3">
    <source>
        <dbReference type="Proteomes" id="UP001179280"/>
    </source>
</evidence>
<sequence length="64" mass="7138">MIRGLKLVVLVGMVLTLVFLILSMITGLGENIRHEVTQYSILIFGIAYVILDLFSKSKENGTVR</sequence>
<feature type="transmembrane region" description="Helical" evidence="1">
    <location>
        <begin position="37"/>
        <end position="54"/>
    </location>
</feature>
<organism evidence="2 3">
    <name type="scientific">Shouchella xiaoxiensis</name>
    <dbReference type="NCBI Taxonomy" id="766895"/>
    <lineage>
        <taxon>Bacteria</taxon>
        <taxon>Bacillati</taxon>
        <taxon>Bacillota</taxon>
        <taxon>Bacilli</taxon>
        <taxon>Bacillales</taxon>
        <taxon>Bacillaceae</taxon>
        <taxon>Shouchella</taxon>
    </lineage>
</organism>
<feature type="transmembrane region" description="Helical" evidence="1">
    <location>
        <begin position="7"/>
        <end position="25"/>
    </location>
</feature>
<keyword evidence="1" id="KW-0812">Transmembrane</keyword>
<dbReference type="EMBL" id="JAFBCV010000001">
    <property type="protein sequence ID" value="MBM7836854.1"/>
    <property type="molecule type" value="Genomic_DNA"/>
</dbReference>
<keyword evidence="1" id="KW-0472">Membrane</keyword>
<comment type="caution">
    <text evidence="2">The sequence shown here is derived from an EMBL/GenBank/DDBJ whole genome shotgun (WGS) entry which is preliminary data.</text>
</comment>
<protein>
    <submittedName>
        <fullName evidence="2">Uncharacterized protein</fullName>
    </submittedName>
</protein>
<dbReference type="Proteomes" id="UP001179280">
    <property type="component" value="Unassembled WGS sequence"/>
</dbReference>
<proteinExistence type="predicted"/>
<evidence type="ECO:0000256" key="1">
    <source>
        <dbReference type="SAM" id="Phobius"/>
    </source>
</evidence>
<dbReference type="RefSeq" id="WP_035417192.1">
    <property type="nucleotide sequence ID" value="NZ_JAFBCV010000001.1"/>
</dbReference>
<evidence type="ECO:0000313" key="2">
    <source>
        <dbReference type="EMBL" id="MBM7836854.1"/>
    </source>
</evidence>
<keyword evidence="1" id="KW-1133">Transmembrane helix</keyword>
<name>A0ABS2SMW2_9BACI</name>